<dbReference type="Gene3D" id="3.40.710.10">
    <property type="entry name" value="DD-peptidase/beta-lactamase superfamily"/>
    <property type="match status" value="1"/>
</dbReference>
<name>A0ABN8A6I5_9BACI</name>
<dbReference type="GO" id="GO:0009002">
    <property type="term" value="F:serine-type D-Ala-D-Ala carboxypeptidase activity"/>
    <property type="evidence" value="ECO:0007669"/>
    <property type="project" value="UniProtKB-EC"/>
</dbReference>
<dbReference type="EC" id="3.4.16.4" evidence="3"/>
<dbReference type="Proteomes" id="UP000789833">
    <property type="component" value="Unassembled WGS sequence"/>
</dbReference>
<evidence type="ECO:0000256" key="1">
    <source>
        <dbReference type="ARBA" id="ARBA00022801"/>
    </source>
</evidence>
<feature type="domain" description="Beta-lactamase-related" evidence="2">
    <location>
        <begin position="6"/>
        <end position="322"/>
    </location>
</feature>
<comment type="caution">
    <text evidence="3">The sequence shown here is derived from an EMBL/GenBank/DDBJ whole genome shotgun (WGS) entry which is preliminary data.</text>
</comment>
<dbReference type="InterPro" id="IPR001466">
    <property type="entry name" value="Beta-lactam-related"/>
</dbReference>
<keyword evidence="4" id="KW-1185">Reference proteome</keyword>
<dbReference type="Pfam" id="PF00144">
    <property type="entry name" value="Beta-lactamase"/>
    <property type="match status" value="1"/>
</dbReference>
<keyword evidence="3" id="KW-0121">Carboxypeptidase</keyword>
<evidence type="ECO:0000259" key="2">
    <source>
        <dbReference type="Pfam" id="PF00144"/>
    </source>
</evidence>
<keyword evidence="3" id="KW-0645">Protease</keyword>
<dbReference type="PANTHER" id="PTHR43283:SF11">
    <property type="entry name" value="BETA-LACTAMASE-RELATED DOMAIN-CONTAINING PROTEIN"/>
    <property type="match status" value="1"/>
</dbReference>
<dbReference type="InterPro" id="IPR012338">
    <property type="entry name" value="Beta-lactam/transpept-like"/>
</dbReference>
<dbReference type="RefSeq" id="WP_230499944.1">
    <property type="nucleotide sequence ID" value="NZ_CAKJTJ010000003.1"/>
</dbReference>
<evidence type="ECO:0000313" key="3">
    <source>
        <dbReference type="EMBL" id="CAG9620006.1"/>
    </source>
</evidence>
<dbReference type="InterPro" id="IPR050789">
    <property type="entry name" value="Diverse_Enzym_Activities"/>
</dbReference>
<gene>
    <name evidence="3" type="primary">yfeW_1</name>
    <name evidence="3" type="ORF">BACCIP111883_00774</name>
</gene>
<proteinExistence type="predicted"/>
<dbReference type="PANTHER" id="PTHR43283">
    <property type="entry name" value="BETA-LACTAMASE-RELATED"/>
    <property type="match status" value="1"/>
</dbReference>
<protein>
    <submittedName>
        <fullName evidence="3">D-alanyl-D-alanine carboxypeptidase</fullName>
        <ecNumber evidence="3">3.4.16.4</ecNumber>
    </submittedName>
</protein>
<dbReference type="EMBL" id="CAKJTJ010000003">
    <property type="protein sequence ID" value="CAG9620006.1"/>
    <property type="molecule type" value="Genomic_DNA"/>
</dbReference>
<organism evidence="3 4">
    <name type="scientific">Sutcliffiella rhizosphaerae</name>
    <dbReference type="NCBI Taxonomy" id="2880967"/>
    <lineage>
        <taxon>Bacteria</taxon>
        <taxon>Bacillati</taxon>
        <taxon>Bacillota</taxon>
        <taxon>Bacilli</taxon>
        <taxon>Bacillales</taxon>
        <taxon>Bacillaceae</taxon>
        <taxon>Sutcliffiella</taxon>
    </lineage>
</organism>
<accession>A0ABN8A6I5</accession>
<dbReference type="SUPFAM" id="SSF56601">
    <property type="entry name" value="beta-lactamase/transpeptidase-like"/>
    <property type="match status" value="1"/>
</dbReference>
<sequence>MYKEYLHQLITNQDLPGAVLYIKKGEKLICHEAFGSYIGADHQTYQMTKNTLFDIASLTKVMVTLPACLYLVAKGELSLNRKILYYLPKFKHKEVTVEHLLTHRSGLPADLSYKARSQDQDVMSEIYQAELVQPRGQIVAYSDLGMILLGKIIEQVSDQSLDSFINEHLFTPWGINHSYFNPSDELKALAAATEEYETTFIQGEVHDEKAFHLGGVSGSAGLFSTAADVAQFARYFLYPDEQKAIRSDLIKLATKHVQSNRGLGFEVWNGEGDPLSCGALWPVGSFGHTGFTGTSIWVSPKDELVVVFLSNAVHFGRSLKIRTIRKELHSLIYSSLFGEIS</sequence>
<evidence type="ECO:0000313" key="4">
    <source>
        <dbReference type="Proteomes" id="UP000789833"/>
    </source>
</evidence>
<keyword evidence="1 3" id="KW-0378">Hydrolase</keyword>
<reference evidence="3 4" key="1">
    <citation type="submission" date="2021-10" db="EMBL/GenBank/DDBJ databases">
        <authorList>
            <person name="Criscuolo A."/>
        </authorList>
    </citation>
    <scope>NUCLEOTIDE SEQUENCE [LARGE SCALE GENOMIC DNA]</scope>
    <source>
        <strain evidence="4">CIP 111883</strain>
    </source>
</reference>